<evidence type="ECO:0000256" key="1">
    <source>
        <dbReference type="ARBA" id="ARBA00008361"/>
    </source>
</evidence>
<evidence type="ECO:0000313" key="6">
    <source>
        <dbReference type="Proteomes" id="UP000059188"/>
    </source>
</evidence>
<sequence>MPASRIFGVVVRPPSVVRFRTSPGIKSNYSTCKKLTSLGIRLYPPRVAGTRTLQPPSFKMIHDVAKIGFASGTNDHYDKARPSYPEEALSALYTSIPKTKDPLKIAELGSGTGLFTRALLNHPTFGQAVGELRAIEPSEGMRETFNSRTNDSRVTCLPGDFLNTGVEDGWADLVVIAQAFHWCPDYDKAAAEFARILKPKGIVAFIWNLEDRERSPWVAKIRDLIEPYEQGSPQFRLGLWKAVFDTPSYKSNFQPPETKIWDYAVPTTVQGVHDRAFSKSYIAVLQPPDADKVHQGIDKIMETSEKDWVDEKEGVFKYKYETFLVIMRKN</sequence>
<name>A0A0B7F2X3_THACB</name>
<feature type="domain" description="Methyltransferase type 11" evidence="4">
    <location>
        <begin position="107"/>
        <end position="205"/>
    </location>
</feature>
<dbReference type="EMBL" id="LN679100">
    <property type="protein sequence ID" value="CEL52421.1"/>
    <property type="molecule type" value="Genomic_DNA"/>
</dbReference>
<dbReference type="Proteomes" id="UP000059188">
    <property type="component" value="Unassembled WGS sequence"/>
</dbReference>
<dbReference type="PANTHER" id="PTHR44942">
    <property type="entry name" value="METHYLTRANSF_11 DOMAIN-CONTAINING PROTEIN"/>
    <property type="match status" value="1"/>
</dbReference>
<dbReference type="PANTHER" id="PTHR44942:SF4">
    <property type="entry name" value="METHYLTRANSFERASE TYPE 11 DOMAIN-CONTAINING PROTEIN"/>
    <property type="match status" value="1"/>
</dbReference>
<accession>A0A0B7F2X3</accession>
<dbReference type="STRING" id="1108050.A0A0B7F2X3"/>
<dbReference type="CDD" id="cd02440">
    <property type="entry name" value="AdoMet_MTases"/>
    <property type="match status" value="1"/>
</dbReference>
<dbReference type="Gene3D" id="3.40.50.150">
    <property type="entry name" value="Vaccinia Virus protein VP39"/>
    <property type="match status" value="1"/>
</dbReference>
<evidence type="ECO:0000259" key="4">
    <source>
        <dbReference type="Pfam" id="PF08241"/>
    </source>
</evidence>
<dbReference type="GO" id="GO:0032259">
    <property type="term" value="P:methylation"/>
    <property type="evidence" value="ECO:0007669"/>
    <property type="project" value="UniProtKB-KW"/>
</dbReference>
<evidence type="ECO:0000256" key="3">
    <source>
        <dbReference type="ARBA" id="ARBA00022679"/>
    </source>
</evidence>
<dbReference type="InterPro" id="IPR029063">
    <property type="entry name" value="SAM-dependent_MTases_sf"/>
</dbReference>
<comment type="similarity">
    <text evidence="1">Belongs to the methyltransferase superfamily.</text>
</comment>
<dbReference type="Pfam" id="PF08241">
    <property type="entry name" value="Methyltransf_11"/>
    <property type="match status" value="1"/>
</dbReference>
<keyword evidence="3 5" id="KW-0808">Transferase</keyword>
<gene>
    <name evidence="5" type="ORF">RSOLAG1IB_00962</name>
</gene>
<dbReference type="InterPro" id="IPR013216">
    <property type="entry name" value="Methyltransf_11"/>
</dbReference>
<keyword evidence="6" id="KW-1185">Reference proteome</keyword>
<dbReference type="SUPFAM" id="SSF53335">
    <property type="entry name" value="S-adenosyl-L-methionine-dependent methyltransferases"/>
    <property type="match status" value="1"/>
</dbReference>
<evidence type="ECO:0000256" key="2">
    <source>
        <dbReference type="ARBA" id="ARBA00022603"/>
    </source>
</evidence>
<dbReference type="AlphaFoldDB" id="A0A0B7F2X3"/>
<reference evidence="5 6" key="1">
    <citation type="submission" date="2014-11" db="EMBL/GenBank/DDBJ databases">
        <authorList>
            <person name="Wibberg Daniel"/>
        </authorList>
    </citation>
    <scope>NUCLEOTIDE SEQUENCE [LARGE SCALE GENOMIC DNA]</scope>
    <source>
        <strain evidence="5">Rhizoctonia solani AG1-IB 7/3/14</strain>
    </source>
</reference>
<dbReference type="InterPro" id="IPR051052">
    <property type="entry name" value="Diverse_substrate_MTase"/>
</dbReference>
<dbReference type="OrthoDB" id="66144at2759"/>
<proteinExistence type="inferred from homology"/>
<keyword evidence="2 5" id="KW-0489">Methyltransferase</keyword>
<organism evidence="5 6">
    <name type="scientific">Thanatephorus cucumeris (strain AG1-IB / isolate 7/3/14)</name>
    <name type="common">Lettuce bottom rot fungus</name>
    <name type="synonym">Rhizoctonia solani</name>
    <dbReference type="NCBI Taxonomy" id="1108050"/>
    <lineage>
        <taxon>Eukaryota</taxon>
        <taxon>Fungi</taxon>
        <taxon>Dikarya</taxon>
        <taxon>Basidiomycota</taxon>
        <taxon>Agaricomycotina</taxon>
        <taxon>Agaricomycetes</taxon>
        <taxon>Cantharellales</taxon>
        <taxon>Ceratobasidiaceae</taxon>
        <taxon>Rhizoctonia</taxon>
        <taxon>Rhizoctonia solani AG-1</taxon>
    </lineage>
</organism>
<protein>
    <submittedName>
        <fullName evidence="5">Putative methyltransferase-like C25B8,10</fullName>
    </submittedName>
</protein>
<dbReference type="GO" id="GO:0008757">
    <property type="term" value="F:S-adenosylmethionine-dependent methyltransferase activity"/>
    <property type="evidence" value="ECO:0007669"/>
    <property type="project" value="InterPro"/>
</dbReference>
<evidence type="ECO:0000313" key="5">
    <source>
        <dbReference type="EMBL" id="CEL52421.1"/>
    </source>
</evidence>